<dbReference type="RefSeq" id="WP_205213723.1">
    <property type="nucleotide sequence ID" value="NZ_JAFFZP010000017.1"/>
</dbReference>
<dbReference type="Proteomes" id="UP000760472">
    <property type="component" value="Unassembled WGS sequence"/>
</dbReference>
<sequence>MQILEQMSEKGDVVDMYLSMQRLTSILDGAQYLEFINWTKSLQVIKPKQTAHNQLAPFTLRKYPVDKRKDKLVVANIENTWGVTIG</sequence>
<gene>
    <name evidence="1" type="ORF">JW498_11730</name>
</gene>
<comment type="caution">
    <text evidence="1">The sequence shown here is derived from an EMBL/GenBank/DDBJ whole genome shotgun (WGS) entry which is preliminary data.</text>
</comment>
<evidence type="ECO:0000313" key="2">
    <source>
        <dbReference type="Proteomes" id="UP000760472"/>
    </source>
</evidence>
<evidence type="ECO:0000313" key="1">
    <source>
        <dbReference type="EMBL" id="MBN0988037.1"/>
    </source>
</evidence>
<keyword evidence="2" id="KW-1185">Reference proteome</keyword>
<proteinExistence type="predicted"/>
<protein>
    <submittedName>
        <fullName evidence="1">Uncharacterized protein</fullName>
    </submittedName>
</protein>
<dbReference type="EMBL" id="JAFFZP010000017">
    <property type="protein sequence ID" value="MBN0988037.1"/>
    <property type="molecule type" value="Genomic_DNA"/>
</dbReference>
<name>A0ABS2W8J3_9GAMM</name>
<organism evidence="1 2">
    <name type="scientific">Amphritea pacifica</name>
    <dbReference type="NCBI Taxonomy" id="2811233"/>
    <lineage>
        <taxon>Bacteria</taxon>
        <taxon>Pseudomonadati</taxon>
        <taxon>Pseudomonadota</taxon>
        <taxon>Gammaproteobacteria</taxon>
        <taxon>Oceanospirillales</taxon>
        <taxon>Oceanospirillaceae</taxon>
        <taxon>Amphritea</taxon>
    </lineage>
</organism>
<accession>A0ABS2W8J3</accession>
<reference evidence="1 2" key="1">
    <citation type="submission" date="2021-02" db="EMBL/GenBank/DDBJ databases">
        <title>A novel species of genus Amphritea isolated from a fishpond in China.</title>
        <authorList>
            <person name="Lu H."/>
        </authorList>
    </citation>
    <scope>NUCLEOTIDE SEQUENCE [LARGE SCALE GENOMIC DNA]</scope>
    <source>
        <strain evidence="1 2">RP18W</strain>
    </source>
</reference>